<protein>
    <submittedName>
        <fullName evidence="1">Uncharacterized protein</fullName>
    </submittedName>
</protein>
<reference evidence="1" key="2">
    <citation type="submission" date="2015-06" db="UniProtKB">
        <authorList>
            <consortium name="EnsemblPlants"/>
        </authorList>
    </citation>
    <scope>IDENTIFICATION</scope>
    <source>
        <strain evidence="1">DM1-3 516 R44</strain>
    </source>
</reference>
<reference evidence="2" key="1">
    <citation type="journal article" date="2011" name="Nature">
        <title>Genome sequence and analysis of the tuber crop potato.</title>
        <authorList>
            <consortium name="The Potato Genome Sequencing Consortium"/>
        </authorList>
    </citation>
    <scope>NUCLEOTIDE SEQUENCE [LARGE SCALE GENOMIC DNA]</scope>
    <source>
        <strain evidence="2">cv. DM1-3 516 R44</strain>
    </source>
</reference>
<sequence>MGYNCKAVVSEKLKIWQTKVGFSLKIHKLEKKAIFKEEHCSTQQRDLIE</sequence>
<evidence type="ECO:0000313" key="2">
    <source>
        <dbReference type="Proteomes" id="UP000011115"/>
    </source>
</evidence>
<dbReference type="InParanoid" id="M1AKL3"/>
<accession>M1AKL3</accession>
<evidence type="ECO:0000313" key="1">
    <source>
        <dbReference type="EnsemblPlants" id="PGSC0003DMT400024771"/>
    </source>
</evidence>
<keyword evidence="2" id="KW-1185">Reference proteome</keyword>
<dbReference type="PaxDb" id="4113-PGSC0003DMT400024771"/>
<dbReference type="Proteomes" id="UP000011115">
    <property type="component" value="Unassembled WGS sequence"/>
</dbReference>
<name>M1AKL3_SOLTU</name>
<dbReference type="AlphaFoldDB" id="M1AKL3"/>
<proteinExistence type="predicted"/>
<organism evidence="1 2">
    <name type="scientific">Solanum tuberosum</name>
    <name type="common">Potato</name>
    <dbReference type="NCBI Taxonomy" id="4113"/>
    <lineage>
        <taxon>Eukaryota</taxon>
        <taxon>Viridiplantae</taxon>
        <taxon>Streptophyta</taxon>
        <taxon>Embryophyta</taxon>
        <taxon>Tracheophyta</taxon>
        <taxon>Spermatophyta</taxon>
        <taxon>Magnoliopsida</taxon>
        <taxon>eudicotyledons</taxon>
        <taxon>Gunneridae</taxon>
        <taxon>Pentapetalae</taxon>
        <taxon>asterids</taxon>
        <taxon>lamiids</taxon>
        <taxon>Solanales</taxon>
        <taxon>Solanaceae</taxon>
        <taxon>Solanoideae</taxon>
        <taxon>Solaneae</taxon>
        <taxon>Solanum</taxon>
    </lineage>
</organism>
<dbReference type="HOGENOM" id="CLU_3145480_0_0_1"/>
<dbReference type="Gramene" id="PGSC0003DMT400024771">
    <property type="protein sequence ID" value="PGSC0003DMT400024771"/>
    <property type="gene ID" value="PGSC0003DMG400009575"/>
</dbReference>
<dbReference type="EnsemblPlants" id="PGSC0003DMT400024771">
    <property type="protein sequence ID" value="PGSC0003DMT400024771"/>
    <property type="gene ID" value="PGSC0003DMG400009575"/>
</dbReference>